<dbReference type="InterPro" id="IPR043128">
    <property type="entry name" value="Rev_trsase/Diguanyl_cyclase"/>
</dbReference>
<evidence type="ECO:0000313" key="2">
    <source>
        <dbReference type="EMBL" id="KAF4729256.1"/>
    </source>
</evidence>
<evidence type="ECO:0000313" key="3">
    <source>
        <dbReference type="Proteomes" id="UP000553632"/>
    </source>
</evidence>
<dbReference type="Gene3D" id="3.30.70.270">
    <property type="match status" value="1"/>
</dbReference>
<dbReference type="InterPro" id="IPR043502">
    <property type="entry name" value="DNA/RNA_pol_sf"/>
</dbReference>
<dbReference type="InterPro" id="IPR008042">
    <property type="entry name" value="Retrotrans_Pao"/>
</dbReference>
<organism evidence="2 3">
    <name type="scientific">Perkinsus olseni</name>
    <name type="common">Perkinsus atlanticus</name>
    <dbReference type="NCBI Taxonomy" id="32597"/>
    <lineage>
        <taxon>Eukaryota</taxon>
        <taxon>Sar</taxon>
        <taxon>Alveolata</taxon>
        <taxon>Perkinsozoa</taxon>
        <taxon>Perkinsea</taxon>
        <taxon>Perkinsida</taxon>
        <taxon>Perkinsidae</taxon>
        <taxon>Perkinsus</taxon>
    </lineage>
</organism>
<protein>
    <recommendedName>
        <fullName evidence="1">Reverse transcriptase domain-containing protein</fullName>
    </recommendedName>
</protein>
<gene>
    <name evidence="2" type="ORF">FOZ63_008887</name>
</gene>
<proteinExistence type="predicted"/>
<dbReference type="Proteomes" id="UP000553632">
    <property type="component" value="Unassembled WGS sequence"/>
</dbReference>
<dbReference type="AlphaFoldDB" id="A0A7J6SA38"/>
<comment type="caution">
    <text evidence="2">The sequence shown here is derived from an EMBL/GenBank/DDBJ whole genome shotgun (WGS) entry which is preliminary data.</text>
</comment>
<sequence length="424" mass="47592">TIADMELEDGFVTATLEVYSPHELVKVEAFNLKDFAESLVSRDAGNIVNTPSKVRVKLADGTVRYMSKAWKCFVKQVSKQGNIAWKLLTFILMSGIGKPGIIIGRNQFKILGFAVTRSVLCADEQRCVVDDEQAEKRATGHPTTPVRPVIVCQSLDPYLRTTECDRLLISDMALRWRQMRDCHQPYLDIDWPGQSYLSNVLPFGLAMSPSWLTANVREVLYGLSKQSEFESEVLPYIDDLALLVGGDKDNSTQQYASVQRFEEDGFPMAVQKTVWYNQKEAAKVFGVVWLGAEEDALKVGFQATSVPPTTRRSVLAMLNSLYDPLGLLLELSMKGRLIMRKIASYDWDTTLPKDLCTEAADWMKNVQKAAETTKVPWLVDCKGLLVYADASQLAWGVDVRPPEGIRVVARGDLFDKEKFAKWSI</sequence>
<dbReference type="Pfam" id="PF05380">
    <property type="entry name" value="Peptidase_A17"/>
    <property type="match status" value="1"/>
</dbReference>
<name>A0A7J6SA38_PEROL</name>
<feature type="domain" description="Reverse transcriptase" evidence="1">
    <location>
        <begin position="186"/>
        <end position="287"/>
    </location>
</feature>
<feature type="non-terminal residue" evidence="2">
    <location>
        <position position="1"/>
    </location>
</feature>
<accession>A0A7J6SA38</accession>
<dbReference type="EMBL" id="JABANO010019981">
    <property type="protein sequence ID" value="KAF4729256.1"/>
    <property type="molecule type" value="Genomic_DNA"/>
</dbReference>
<keyword evidence="3" id="KW-1185">Reference proteome</keyword>
<dbReference type="Pfam" id="PF00078">
    <property type="entry name" value="RVT_1"/>
    <property type="match status" value="1"/>
</dbReference>
<dbReference type="PANTHER" id="PTHR47331:SF5">
    <property type="entry name" value="RIBONUCLEASE H"/>
    <property type="match status" value="1"/>
</dbReference>
<dbReference type="PANTHER" id="PTHR47331">
    <property type="entry name" value="PHD-TYPE DOMAIN-CONTAINING PROTEIN"/>
    <property type="match status" value="1"/>
</dbReference>
<dbReference type="InterPro" id="IPR000477">
    <property type="entry name" value="RT_dom"/>
</dbReference>
<reference evidence="2 3" key="1">
    <citation type="submission" date="2020-04" db="EMBL/GenBank/DDBJ databases">
        <title>Perkinsus olseni comparative genomics.</title>
        <authorList>
            <person name="Bogema D.R."/>
        </authorList>
    </citation>
    <scope>NUCLEOTIDE SEQUENCE [LARGE SCALE GENOMIC DNA]</scope>
    <source>
        <strain evidence="2 3">ATCC PRA-207</strain>
    </source>
</reference>
<dbReference type="SUPFAM" id="SSF56672">
    <property type="entry name" value="DNA/RNA polymerases"/>
    <property type="match status" value="1"/>
</dbReference>
<feature type="non-terminal residue" evidence="2">
    <location>
        <position position="424"/>
    </location>
</feature>
<evidence type="ECO:0000259" key="1">
    <source>
        <dbReference type="Pfam" id="PF00078"/>
    </source>
</evidence>